<feature type="chain" id="PRO_5021821653" evidence="1">
    <location>
        <begin position="25"/>
        <end position="132"/>
    </location>
</feature>
<evidence type="ECO:0000313" key="4">
    <source>
        <dbReference type="Proteomes" id="UP000315971"/>
    </source>
</evidence>
<dbReference type="Proteomes" id="UP000315971">
    <property type="component" value="Unassembled WGS sequence"/>
</dbReference>
<organism evidence="3 4">
    <name type="scientific">Solitalea koreensis</name>
    <dbReference type="NCBI Taxonomy" id="543615"/>
    <lineage>
        <taxon>Bacteria</taxon>
        <taxon>Pseudomonadati</taxon>
        <taxon>Bacteroidota</taxon>
        <taxon>Sphingobacteriia</taxon>
        <taxon>Sphingobacteriales</taxon>
        <taxon>Sphingobacteriaceae</taxon>
        <taxon>Solitalea</taxon>
    </lineage>
</organism>
<evidence type="ECO:0000256" key="1">
    <source>
        <dbReference type="SAM" id="SignalP"/>
    </source>
</evidence>
<dbReference type="InterPro" id="IPR014710">
    <property type="entry name" value="RmlC-like_jellyroll"/>
</dbReference>
<feature type="domain" description="Cupin type-2" evidence="2">
    <location>
        <begin position="53"/>
        <end position="121"/>
    </location>
</feature>
<dbReference type="InterPro" id="IPR013096">
    <property type="entry name" value="Cupin_2"/>
</dbReference>
<dbReference type="OrthoDB" id="676420at2"/>
<dbReference type="EMBL" id="FXSZ01000014">
    <property type="protein sequence ID" value="SMO82512.1"/>
    <property type="molecule type" value="Genomic_DNA"/>
</dbReference>
<proteinExistence type="predicted"/>
<keyword evidence="1" id="KW-0732">Signal</keyword>
<dbReference type="SUPFAM" id="SSF51182">
    <property type="entry name" value="RmlC-like cupins"/>
    <property type="match status" value="1"/>
</dbReference>
<keyword evidence="4" id="KW-1185">Reference proteome</keyword>
<dbReference type="InterPro" id="IPR011051">
    <property type="entry name" value="RmlC_Cupin_sf"/>
</dbReference>
<keyword evidence="3" id="KW-0413">Isomerase</keyword>
<sequence>MKNAFKFSVMIIVLTGMFSLSVLAVKAQDQVKVAPNIHQKVLLDNAHVRIIETTLKPGEVIPWHSHPNYVVYVIEGGKIETTVKGKAPETREMKAGEVHYTDAVTHMNKNVGTTETKVIVIEMKPEMAKKKM</sequence>
<name>A0A521EF59_9SPHI</name>
<evidence type="ECO:0000313" key="3">
    <source>
        <dbReference type="EMBL" id="SMO82512.1"/>
    </source>
</evidence>
<protein>
    <submittedName>
        <fullName evidence="3">Mannose-6-phosphate isomerase, cupin superfamily</fullName>
    </submittedName>
</protein>
<feature type="signal peptide" evidence="1">
    <location>
        <begin position="1"/>
        <end position="24"/>
    </location>
</feature>
<reference evidence="3 4" key="1">
    <citation type="submission" date="2017-05" db="EMBL/GenBank/DDBJ databases">
        <authorList>
            <person name="Varghese N."/>
            <person name="Submissions S."/>
        </authorList>
    </citation>
    <scope>NUCLEOTIDE SEQUENCE [LARGE SCALE GENOMIC DNA]</scope>
    <source>
        <strain evidence="3 4">DSM 21342</strain>
    </source>
</reference>
<dbReference type="Pfam" id="PF07883">
    <property type="entry name" value="Cupin_2"/>
    <property type="match status" value="1"/>
</dbReference>
<gene>
    <name evidence="3" type="ORF">SAMN06265350_11422</name>
</gene>
<evidence type="ECO:0000259" key="2">
    <source>
        <dbReference type="Pfam" id="PF07883"/>
    </source>
</evidence>
<accession>A0A521EF59</accession>
<dbReference type="GO" id="GO:0016853">
    <property type="term" value="F:isomerase activity"/>
    <property type="evidence" value="ECO:0007669"/>
    <property type="project" value="UniProtKB-KW"/>
</dbReference>
<dbReference type="Gene3D" id="2.60.120.10">
    <property type="entry name" value="Jelly Rolls"/>
    <property type="match status" value="1"/>
</dbReference>
<dbReference type="AlphaFoldDB" id="A0A521EF59"/>
<dbReference type="RefSeq" id="WP_142604704.1">
    <property type="nucleotide sequence ID" value="NZ_FXSZ01000014.1"/>
</dbReference>